<accession>A0A7X2RR79</accession>
<proteinExistence type="inferred from homology"/>
<dbReference type="NCBIfam" id="TIGR00861">
    <property type="entry name" value="MIP"/>
    <property type="match status" value="1"/>
</dbReference>
<evidence type="ECO:0000256" key="1">
    <source>
        <dbReference type="ARBA" id="ARBA00004141"/>
    </source>
</evidence>
<dbReference type="Pfam" id="PF00230">
    <property type="entry name" value="MIP"/>
    <property type="match status" value="1"/>
</dbReference>
<dbReference type="OrthoDB" id="9807293at2"/>
<sequence length="236" mass="24079">MTPLLGEFIGTALLVLLGNGVVASVILARSKALGGGWLLITVGWAMAVFIAVFCAAPYNSGAHLNPAVTVALAMTGRFPWAEVLPYIGVQTVGAAFGALLVWAAYYKQFGETKDAGTKLAAFSTGPAVRNLPANIISEAVASFVLVFGILQLASASIGLGALDALPVALLVMGIGASLGGATGFAINPARDLGPRILHALLPIQGKQGSNWSYAWVPVVGPFVGGALAALLYQAHI</sequence>
<dbReference type="GO" id="GO:0015254">
    <property type="term" value="F:glycerol channel activity"/>
    <property type="evidence" value="ECO:0007669"/>
    <property type="project" value="TreeGrafter"/>
</dbReference>
<feature type="transmembrane region" description="Helical" evidence="8">
    <location>
        <begin position="210"/>
        <end position="232"/>
    </location>
</feature>
<dbReference type="PRINTS" id="PR00783">
    <property type="entry name" value="MINTRINSICP"/>
</dbReference>
<comment type="similarity">
    <text evidence="2 7">Belongs to the MIP/aquaporin (TC 1.A.8) family.</text>
</comment>
<keyword evidence="4 7" id="KW-0812">Transmembrane</keyword>
<keyword evidence="3 7" id="KW-0813">Transport</keyword>
<feature type="transmembrane region" description="Helical" evidence="8">
    <location>
        <begin position="6"/>
        <end position="28"/>
    </location>
</feature>
<dbReference type="GO" id="GO:0005886">
    <property type="term" value="C:plasma membrane"/>
    <property type="evidence" value="ECO:0007669"/>
    <property type="project" value="TreeGrafter"/>
</dbReference>
<evidence type="ECO:0000313" key="9">
    <source>
        <dbReference type="EMBL" id="MTD19637.1"/>
    </source>
</evidence>
<evidence type="ECO:0000256" key="8">
    <source>
        <dbReference type="SAM" id="Phobius"/>
    </source>
</evidence>
<dbReference type="EMBL" id="WLYI01000012">
    <property type="protein sequence ID" value="MTD19637.1"/>
    <property type="molecule type" value="Genomic_DNA"/>
</dbReference>
<evidence type="ECO:0000256" key="5">
    <source>
        <dbReference type="ARBA" id="ARBA00022989"/>
    </source>
</evidence>
<comment type="caution">
    <text evidence="9">The sequence shown here is derived from an EMBL/GenBank/DDBJ whole genome shotgun (WGS) entry which is preliminary data.</text>
</comment>
<dbReference type="PANTHER" id="PTHR43829">
    <property type="entry name" value="AQUAPORIN OR AQUAGLYCEROPORIN RELATED"/>
    <property type="match status" value="1"/>
</dbReference>
<feature type="transmembrane region" description="Helical" evidence="8">
    <location>
        <begin position="167"/>
        <end position="189"/>
    </location>
</feature>
<keyword evidence="6 8" id="KW-0472">Membrane</keyword>
<dbReference type="PANTHER" id="PTHR43829:SF9">
    <property type="entry name" value="AQUAPORIN-9"/>
    <property type="match status" value="1"/>
</dbReference>
<gene>
    <name evidence="9" type="ORF">GIR22_10925</name>
</gene>
<feature type="transmembrane region" description="Helical" evidence="8">
    <location>
        <begin position="139"/>
        <end position="161"/>
    </location>
</feature>
<organism evidence="9 10">
    <name type="scientific">Pseudomonas karstica</name>
    <dbReference type="NCBI Taxonomy" id="1055468"/>
    <lineage>
        <taxon>Bacteria</taxon>
        <taxon>Pseudomonadati</taxon>
        <taxon>Pseudomonadota</taxon>
        <taxon>Gammaproteobacteria</taxon>
        <taxon>Pseudomonadales</taxon>
        <taxon>Pseudomonadaceae</taxon>
        <taxon>Pseudomonas</taxon>
    </lineage>
</organism>
<evidence type="ECO:0000256" key="7">
    <source>
        <dbReference type="RuleBase" id="RU000477"/>
    </source>
</evidence>
<feature type="transmembrane region" description="Helical" evidence="8">
    <location>
        <begin position="83"/>
        <end position="105"/>
    </location>
</feature>
<evidence type="ECO:0000256" key="3">
    <source>
        <dbReference type="ARBA" id="ARBA00022448"/>
    </source>
</evidence>
<dbReference type="Proteomes" id="UP000431485">
    <property type="component" value="Unassembled WGS sequence"/>
</dbReference>
<reference evidence="9 10" key="1">
    <citation type="submission" date="2019-11" db="EMBL/GenBank/DDBJ databases">
        <title>Pseudmonas karstica sp. nov. and Pseudomonas spelaei sp. nov. from caves.</title>
        <authorList>
            <person name="Zeman M."/>
        </authorList>
    </citation>
    <scope>NUCLEOTIDE SEQUENCE [LARGE SCALE GENOMIC DNA]</scope>
    <source>
        <strain evidence="9 10">CCM 7891</strain>
    </source>
</reference>
<dbReference type="InterPro" id="IPR023271">
    <property type="entry name" value="Aquaporin-like"/>
</dbReference>
<protein>
    <submittedName>
        <fullName evidence="9">MIP family channel protein</fullName>
    </submittedName>
</protein>
<evidence type="ECO:0000256" key="6">
    <source>
        <dbReference type="ARBA" id="ARBA00023136"/>
    </source>
</evidence>
<evidence type="ECO:0000313" key="10">
    <source>
        <dbReference type="Proteomes" id="UP000431485"/>
    </source>
</evidence>
<evidence type="ECO:0000256" key="4">
    <source>
        <dbReference type="ARBA" id="ARBA00022692"/>
    </source>
</evidence>
<dbReference type="InterPro" id="IPR022357">
    <property type="entry name" value="MIP_CS"/>
</dbReference>
<dbReference type="InterPro" id="IPR000425">
    <property type="entry name" value="MIP"/>
</dbReference>
<dbReference type="SUPFAM" id="SSF81338">
    <property type="entry name" value="Aquaporin-like"/>
    <property type="match status" value="1"/>
</dbReference>
<feature type="transmembrane region" description="Helical" evidence="8">
    <location>
        <begin position="35"/>
        <end position="58"/>
    </location>
</feature>
<dbReference type="InterPro" id="IPR050363">
    <property type="entry name" value="MIP/Aquaporin"/>
</dbReference>
<comment type="subcellular location">
    <subcellularLocation>
        <location evidence="1">Membrane</location>
        <topology evidence="1">Multi-pass membrane protein</topology>
    </subcellularLocation>
</comment>
<evidence type="ECO:0000256" key="2">
    <source>
        <dbReference type="ARBA" id="ARBA00006175"/>
    </source>
</evidence>
<dbReference type="PROSITE" id="PS00221">
    <property type="entry name" value="MIP"/>
    <property type="match status" value="1"/>
</dbReference>
<keyword evidence="10" id="KW-1185">Reference proteome</keyword>
<name>A0A7X2RR79_9PSED</name>
<keyword evidence="5 8" id="KW-1133">Transmembrane helix</keyword>
<dbReference type="Gene3D" id="1.20.1080.10">
    <property type="entry name" value="Glycerol uptake facilitator protein"/>
    <property type="match status" value="1"/>
</dbReference>
<dbReference type="RefSeq" id="WP_154743335.1">
    <property type="nucleotide sequence ID" value="NZ_JBHSTG010000001.1"/>
</dbReference>
<dbReference type="AlphaFoldDB" id="A0A7X2RR79"/>